<accession>A0A183ASW9</accession>
<dbReference type="OrthoDB" id="5986190at2759"/>
<dbReference type="EMBL" id="UZAN01048412">
    <property type="protein sequence ID" value="VDP86405.1"/>
    <property type="molecule type" value="Genomic_DNA"/>
</dbReference>
<evidence type="ECO:0000313" key="2">
    <source>
        <dbReference type="Proteomes" id="UP000272942"/>
    </source>
</evidence>
<evidence type="ECO:0000313" key="1">
    <source>
        <dbReference type="EMBL" id="VDP86405.1"/>
    </source>
</evidence>
<reference evidence="1 2" key="2">
    <citation type="submission" date="2018-11" db="EMBL/GenBank/DDBJ databases">
        <authorList>
            <consortium name="Pathogen Informatics"/>
        </authorList>
    </citation>
    <scope>NUCLEOTIDE SEQUENCE [LARGE SCALE GENOMIC DNA]</scope>
    <source>
        <strain evidence="1 2">Egypt</strain>
    </source>
</reference>
<organism evidence="3">
    <name type="scientific">Echinostoma caproni</name>
    <dbReference type="NCBI Taxonomy" id="27848"/>
    <lineage>
        <taxon>Eukaryota</taxon>
        <taxon>Metazoa</taxon>
        <taxon>Spiralia</taxon>
        <taxon>Lophotrochozoa</taxon>
        <taxon>Platyhelminthes</taxon>
        <taxon>Trematoda</taxon>
        <taxon>Digenea</taxon>
        <taxon>Plagiorchiida</taxon>
        <taxon>Echinostomata</taxon>
        <taxon>Echinostomatoidea</taxon>
        <taxon>Echinostomatidae</taxon>
        <taxon>Echinostoma</taxon>
    </lineage>
</organism>
<sequence>MNEASALLKRGNLDDAESLLKAVLSPVRISYPTSDHLNANTTDGDSTVFSLSSLGSSGFLGTPGSLSEMNGHSGLAVKDRVIPLWLLIEQAAKEGRTQLTRLAKFDLSAWASEARLEL</sequence>
<dbReference type="Proteomes" id="UP000272942">
    <property type="component" value="Unassembled WGS sequence"/>
</dbReference>
<proteinExistence type="predicted"/>
<dbReference type="AlphaFoldDB" id="A0A183ASW9"/>
<dbReference type="WBParaSite" id="ECPE_0001008601-mRNA-1">
    <property type="protein sequence ID" value="ECPE_0001008601-mRNA-1"/>
    <property type="gene ID" value="ECPE_0001008601"/>
</dbReference>
<gene>
    <name evidence="1" type="ORF">ECPE_LOCUS10054</name>
</gene>
<name>A0A183ASW9_9TREM</name>
<keyword evidence="2" id="KW-1185">Reference proteome</keyword>
<evidence type="ECO:0000313" key="3">
    <source>
        <dbReference type="WBParaSite" id="ECPE_0001008601-mRNA-1"/>
    </source>
</evidence>
<protein>
    <submittedName>
        <fullName evidence="3">FAT domain-containing protein</fullName>
    </submittedName>
</protein>
<reference evidence="3" key="1">
    <citation type="submission" date="2016-06" db="UniProtKB">
        <authorList>
            <consortium name="WormBaseParasite"/>
        </authorList>
    </citation>
    <scope>IDENTIFICATION</scope>
</reference>